<dbReference type="GO" id="GO:0005829">
    <property type="term" value="C:cytosol"/>
    <property type="evidence" value="ECO:0007669"/>
    <property type="project" value="TreeGrafter"/>
</dbReference>
<dbReference type="InterPro" id="IPR012947">
    <property type="entry name" value="tRNA_SAD"/>
</dbReference>
<comment type="similarity">
    <text evidence="1 11">Belongs to the class-II aminoacyl-tRNA synthetase family.</text>
</comment>
<dbReference type="GO" id="GO:0006419">
    <property type="term" value="P:alanyl-tRNA aminoacylation"/>
    <property type="evidence" value="ECO:0007669"/>
    <property type="project" value="UniProtKB-UniRule"/>
</dbReference>
<dbReference type="EMBL" id="LIWG01000002">
    <property type="protein sequence ID" value="MBE3607697.1"/>
    <property type="molecule type" value="Genomic_DNA"/>
</dbReference>
<keyword evidence="5 11" id="KW-0547">Nucleotide-binding</keyword>
<dbReference type="CDD" id="cd00673">
    <property type="entry name" value="AlaRS_core"/>
    <property type="match status" value="1"/>
</dbReference>
<protein>
    <recommendedName>
        <fullName evidence="11">Alanine--tRNA ligase</fullName>
        <ecNumber evidence="11">6.1.1.7</ecNumber>
    </recommendedName>
    <alternativeName>
        <fullName evidence="11">Alanyl-tRNA synthetase</fullName>
        <shortName evidence="11">AlaRS</shortName>
    </alternativeName>
</protein>
<dbReference type="Gene3D" id="2.40.30.130">
    <property type="match status" value="1"/>
</dbReference>
<comment type="subcellular location">
    <subcellularLocation>
        <location evidence="11">Cytoplasm</location>
    </subcellularLocation>
</comment>
<evidence type="ECO:0000256" key="9">
    <source>
        <dbReference type="ARBA" id="ARBA00022917"/>
    </source>
</evidence>
<keyword evidence="2 11" id="KW-0820">tRNA-binding</keyword>
<accession>A0AAW3ZSF0</accession>
<proteinExistence type="inferred from homology"/>
<dbReference type="InterPro" id="IPR050058">
    <property type="entry name" value="Ala-tRNA_ligase"/>
</dbReference>
<dbReference type="InterPro" id="IPR018163">
    <property type="entry name" value="Thr/Ala-tRNA-synth_IIc_edit"/>
</dbReference>
<evidence type="ECO:0000256" key="8">
    <source>
        <dbReference type="ARBA" id="ARBA00022884"/>
    </source>
</evidence>
<dbReference type="Proteomes" id="UP000650616">
    <property type="component" value="Unassembled WGS sequence"/>
</dbReference>
<comment type="catalytic activity">
    <reaction evidence="11">
        <text>tRNA(Ala) + L-alanine + ATP = L-alanyl-tRNA(Ala) + AMP + diphosphate</text>
        <dbReference type="Rhea" id="RHEA:12540"/>
        <dbReference type="Rhea" id="RHEA-COMP:9657"/>
        <dbReference type="Rhea" id="RHEA-COMP:9923"/>
        <dbReference type="ChEBI" id="CHEBI:30616"/>
        <dbReference type="ChEBI" id="CHEBI:33019"/>
        <dbReference type="ChEBI" id="CHEBI:57972"/>
        <dbReference type="ChEBI" id="CHEBI:78442"/>
        <dbReference type="ChEBI" id="CHEBI:78497"/>
        <dbReference type="ChEBI" id="CHEBI:456215"/>
        <dbReference type="EC" id="6.1.1.7"/>
    </reaction>
</comment>
<feature type="binding site" evidence="11">
    <location>
        <position position="656"/>
    </location>
    <ligand>
        <name>Zn(2+)</name>
        <dbReference type="ChEBI" id="CHEBI:29105"/>
    </ligand>
</feature>
<dbReference type="PRINTS" id="PR00980">
    <property type="entry name" value="TRNASYNTHALA"/>
</dbReference>
<keyword evidence="12" id="KW-0175">Coiled coil</keyword>
<reference evidence="14 15" key="1">
    <citation type="submission" date="2015-08" db="EMBL/GenBank/DDBJ databases">
        <title>Comparative genomics of the Campylobacter concisus group.</title>
        <authorList>
            <person name="Yee E."/>
            <person name="Chapman M.H."/>
            <person name="Huynh S."/>
            <person name="Bono J.L."/>
            <person name="On S.L."/>
            <person name="St Leger J."/>
            <person name="Foster G."/>
            <person name="Parker C.T."/>
            <person name="Miller W.G."/>
        </authorList>
    </citation>
    <scope>NUCLEOTIDE SEQUENCE [LARGE SCALE GENOMIC DNA]</scope>
    <source>
        <strain evidence="14 15">RM9337</strain>
    </source>
</reference>
<evidence type="ECO:0000256" key="3">
    <source>
        <dbReference type="ARBA" id="ARBA00022598"/>
    </source>
</evidence>
<dbReference type="RefSeq" id="WP_170015683.1">
    <property type="nucleotide sequence ID" value="NZ_CP012545.1"/>
</dbReference>
<dbReference type="Gene3D" id="3.10.310.40">
    <property type="match status" value="1"/>
</dbReference>
<evidence type="ECO:0000313" key="14">
    <source>
        <dbReference type="EMBL" id="MBE3607697.1"/>
    </source>
</evidence>
<dbReference type="InterPro" id="IPR018164">
    <property type="entry name" value="Ala-tRNA-synth_IIc_N"/>
</dbReference>
<dbReference type="InterPro" id="IPR018162">
    <property type="entry name" value="Ala-tRNA-ligase_IIc_anticod-bd"/>
</dbReference>
<keyword evidence="10 11" id="KW-0030">Aminoacyl-tRNA synthetase</keyword>
<dbReference type="GO" id="GO:0008270">
    <property type="term" value="F:zinc ion binding"/>
    <property type="evidence" value="ECO:0007669"/>
    <property type="project" value="UniProtKB-UniRule"/>
</dbReference>
<feature type="binding site" evidence="11">
    <location>
        <position position="660"/>
    </location>
    <ligand>
        <name>Zn(2+)</name>
        <dbReference type="ChEBI" id="CHEBI:29105"/>
    </ligand>
</feature>
<dbReference type="InterPro" id="IPR009000">
    <property type="entry name" value="Transl_B-barrel_sf"/>
</dbReference>
<dbReference type="InterPro" id="IPR002318">
    <property type="entry name" value="Ala-tRNA-lgiase_IIc"/>
</dbReference>
<evidence type="ECO:0000256" key="10">
    <source>
        <dbReference type="ARBA" id="ARBA00023146"/>
    </source>
</evidence>
<dbReference type="HAMAP" id="MF_00036_B">
    <property type="entry name" value="Ala_tRNA_synth_B"/>
    <property type="match status" value="1"/>
</dbReference>
<dbReference type="PANTHER" id="PTHR11777">
    <property type="entry name" value="ALANYL-TRNA SYNTHETASE"/>
    <property type="match status" value="1"/>
</dbReference>
<sequence>MQNFDVRQAYLDYFKSKGHEVIESAPLVPNDATLLFTNAGMVPFKSIFTGEVPRPTPPIRTSCQTCIRAGGKHNDLDNVGYTARHHTFFEMLGNFSFGEYFKKDAIAYAWEFVTQVLKLPKDRLYVTVHESDDEAYGMWQEHIAKERIYKFGDKDNFWQMGDTGPCGPCSEIFYDQGAEHFNSDEDYMGGDGDRFLEIWNLVFMQFERSADGKLTTLPKPSIDTGMGLERVTAIKEGKFSNYDSSLFMPYINEVAKLCGKPYEYATGASYRVISDHIRSVTFLLAQGVNFDKEGRGYVLRRILRRAVRHGYLLGIKKPFMYKLVDKVCELMGGHYAYLNEKKEAVKEQIKLEEERFFATIASGLELFNDELTRTKDIFSGEVAFKLYDTFGFPLDLTADMLRDKNLKVDEAKFDELMSEQKARAKAAWKGSGDKSAKGDFKELLEEFGENEFIGYEALDSQSKILAILDEDFKRTNSLKAGENGWVMFDKTPFYAQSGGQCGDSGEITGKAQILDTQKFHGLNLSSVKANVELKTGDEVSVKVSSERSEIARHHSATHILHSALRKVLGTHIAQAGSSVEADKLRFDFSHPKALTSEELARIEAFVQNAIVKGEAAKTQIMDIEDAKNSGAIALFGEKYADKVRVLSFGEVSKELCGGTHVHNLNEIGAFFITKESGVSAGVRRIEAVCSKAALNLAKNLHAELDEIKTELKSIEPIIAIKKLKTEIKSLKDELKNAGSSKAINLSDINGVKVCVEILESGDIKTAIDEIKNANERTAVLFMQVKDDKVAIAAGVKNASIKAGEWVKMTAQILGGNGGGKDDFATAGGKDTSKIQDATKAALEFAKEKLI</sequence>
<keyword evidence="6 11" id="KW-0862">Zinc</keyword>
<dbReference type="Gene3D" id="3.30.980.10">
    <property type="entry name" value="Threonyl-trna Synthetase, Chain A, domain 2"/>
    <property type="match status" value="1"/>
</dbReference>
<evidence type="ECO:0000256" key="4">
    <source>
        <dbReference type="ARBA" id="ARBA00022723"/>
    </source>
</evidence>
<comment type="cofactor">
    <cofactor evidence="11">
        <name>Zn(2+)</name>
        <dbReference type="ChEBI" id="CHEBI:29105"/>
    </cofactor>
    <text evidence="11">Binds 1 zinc ion per subunit.</text>
</comment>
<evidence type="ECO:0000256" key="6">
    <source>
        <dbReference type="ARBA" id="ARBA00022833"/>
    </source>
</evidence>
<dbReference type="Pfam" id="PF01411">
    <property type="entry name" value="tRNA-synt_2c"/>
    <property type="match status" value="1"/>
</dbReference>
<dbReference type="GO" id="GO:0000049">
    <property type="term" value="F:tRNA binding"/>
    <property type="evidence" value="ECO:0007669"/>
    <property type="project" value="UniProtKB-KW"/>
</dbReference>
<comment type="function">
    <text evidence="11">Catalyzes the attachment of alanine to tRNA(Ala) in a two-step reaction: alanine is first activated by ATP to form Ala-AMP and then transferred to the acceptor end of tRNA(Ala). Also edits incorrectly charged Ser-tRNA(Ala) and Gly-tRNA(Ala) via its editing domain.</text>
</comment>
<dbReference type="InterPro" id="IPR023033">
    <property type="entry name" value="Ala_tRNA_ligase_euk/bac"/>
</dbReference>
<dbReference type="InterPro" id="IPR018165">
    <property type="entry name" value="Ala-tRNA-synth_IIc_core"/>
</dbReference>
<evidence type="ECO:0000256" key="7">
    <source>
        <dbReference type="ARBA" id="ARBA00022840"/>
    </source>
</evidence>
<dbReference type="GO" id="GO:0002161">
    <property type="term" value="F:aminoacyl-tRNA deacylase activity"/>
    <property type="evidence" value="ECO:0007669"/>
    <property type="project" value="TreeGrafter"/>
</dbReference>
<evidence type="ECO:0000256" key="2">
    <source>
        <dbReference type="ARBA" id="ARBA00022555"/>
    </source>
</evidence>
<dbReference type="InterPro" id="IPR003156">
    <property type="entry name" value="DHHA1_dom"/>
</dbReference>
<dbReference type="NCBIfam" id="TIGR00344">
    <property type="entry name" value="alaS"/>
    <property type="match status" value="1"/>
</dbReference>
<keyword evidence="3 11" id="KW-0436">Ligase</keyword>
<dbReference type="AlphaFoldDB" id="A0AAW3ZSF0"/>
<gene>
    <name evidence="11 14" type="primary">alaS</name>
    <name evidence="14" type="ORF">CCAL9337_02985</name>
</gene>
<keyword evidence="8 11" id="KW-0694">RNA-binding</keyword>
<feature type="binding site" evidence="11">
    <location>
        <position position="554"/>
    </location>
    <ligand>
        <name>Zn(2+)</name>
        <dbReference type="ChEBI" id="CHEBI:29105"/>
    </ligand>
</feature>
<feature type="coiled-coil region" evidence="12">
    <location>
        <begin position="690"/>
        <end position="740"/>
    </location>
</feature>
<feature type="binding site" evidence="11">
    <location>
        <position position="558"/>
    </location>
    <ligand>
        <name>Zn(2+)</name>
        <dbReference type="ChEBI" id="CHEBI:29105"/>
    </ligand>
</feature>
<evidence type="ECO:0000259" key="13">
    <source>
        <dbReference type="PROSITE" id="PS50860"/>
    </source>
</evidence>
<keyword evidence="15" id="KW-1185">Reference proteome</keyword>
<dbReference type="EC" id="6.1.1.7" evidence="11"/>
<evidence type="ECO:0000256" key="1">
    <source>
        <dbReference type="ARBA" id="ARBA00008226"/>
    </source>
</evidence>
<dbReference type="SUPFAM" id="SSF50447">
    <property type="entry name" value="Translation proteins"/>
    <property type="match status" value="1"/>
</dbReference>
<dbReference type="SUPFAM" id="SSF101353">
    <property type="entry name" value="Putative anticodon-binding domain of alanyl-tRNA synthetase (AlaRS)"/>
    <property type="match status" value="1"/>
</dbReference>
<dbReference type="PANTHER" id="PTHR11777:SF9">
    <property type="entry name" value="ALANINE--TRNA LIGASE, CYTOPLASMIC"/>
    <property type="match status" value="1"/>
</dbReference>
<dbReference type="SUPFAM" id="SSF55681">
    <property type="entry name" value="Class II aaRS and biotin synthetases"/>
    <property type="match status" value="1"/>
</dbReference>
<dbReference type="Gene3D" id="3.30.930.10">
    <property type="entry name" value="Bira Bifunctional Protein, Domain 2"/>
    <property type="match status" value="1"/>
</dbReference>
<evidence type="ECO:0000256" key="12">
    <source>
        <dbReference type="SAM" id="Coils"/>
    </source>
</evidence>
<dbReference type="SMART" id="SM00863">
    <property type="entry name" value="tRNA_SAD"/>
    <property type="match status" value="1"/>
</dbReference>
<comment type="domain">
    <text evidence="11">Consists of three domains; the N-terminal catalytic domain, the editing domain and the C-terminal C-Ala domain. The editing domain removes incorrectly charged amino acids, while the C-Ala domain, along with tRNA(Ala), serves as a bridge to cooperatively bring together the editing and aminoacylation centers thus stimulating deacylation of misacylated tRNAs.</text>
</comment>
<feature type="domain" description="Alanyl-transfer RNA synthetases family profile" evidence="13">
    <location>
        <begin position="1"/>
        <end position="699"/>
    </location>
</feature>
<dbReference type="FunFam" id="3.30.54.20:FF:000001">
    <property type="entry name" value="Alanine--tRNA ligase"/>
    <property type="match status" value="1"/>
</dbReference>
<dbReference type="Pfam" id="PF02272">
    <property type="entry name" value="DHHA1"/>
    <property type="match status" value="1"/>
</dbReference>
<keyword evidence="7 11" id="KW-0067">ATP-binding</keyword>
<evidence type="ECO:0000256" key="5">
    <source>
        <dbReference type="ARBA" id="ARBA00022741"/>
    </source>
</evidence>
<dbReference type="GO" id="GO:0005524">
    <property type="term" value="F:ATP binding"/>
    <property type="evidence" value="ECO:0007669"/>
    <property type="project" value="UniProtKB-UniRule"/>
</dbReference>
<dbReference type="SUPFAM" id="SSF55186">
    <property type="entry name" value="ThrRS/AlaRS common domain"/>
    <property type="match status" value="1"/>
</dbReference>
<organism evidence="14 15">
    <name type="scientific">Campylobacter californiensis</name>
    <dbReference type="NCBI Taxonomy" id="1032243"/>
    <lineage>
        <taxon>Bacteria</taxon>
        <taxon>Pseudomonadati</taxon>
        <taxon>Campylobacterota</taxon>
        <taxon>Epsilonproteobacteria</taxon>
        <taxon>Campylobacterales</taxon>
        <taxon>Campylobacteraceae</taxon>
        <taxon>Campylobacter</taxon>
    </lineage>
</organism>
<keyword evidence="11" id="KW-0963">Cytoplasm</keyword>
<dbReference type="Gene3D" id="3.30.54.20">
    <property type="match status" value="1"/>
</dbReference>
<dbReference type="FunFam" id="3.10.310.40:FF:000001">
    <property type="entry name" value="Alanine--tRNA ligase"/>
    <property type="match status" value="1"/>
</dbReference>
<keyword evidence="4 11" id="KW-0479">Metal-binding</keyword>
<dbReference type="FunFam" id="3.30.980.10:FF:000004">
    <property type="entry name" value="Alanine--tRNA ligase, cytoplasmic"/>
    <property type="match status" value="1"/>
</dbReference>
<dbReference type="Pfam" id="PF07973">
    <property type="entry name" value="tRNA_SAD"/>
    <property type="match status" value="1"/>
</dbReference>
<dbReference type="PROSITE" id="PS50860">
    <property type="entry name" value="AA_TRNA_LIGASE_II_ALA"/>
    <property type="match status" value="1"/>
</dbReference>
<evidence type="ECO:0000313" key="15">
    <source>
        <dbReference type="Proteomes" id="UP000650616"/>
    </source>
</evidence>
<dbReference type="GO" id="GO:0045892">
    <property type="term" value="P:negative regulation of DNA-templated transcription"/>
    <property type="evidence" value="ECO:0007669"/>
    <property type="project" value="TreeGrafter"/>
</dbReference>
<evidence type="ECO:0000256" key="11">
    <source>
        <dbReference type="HAMAP-Rule" id="MF_00036"/>
    </source>
</evidence>
<dbReference type="InterPro" id="IPR045864">
    <property type="entry name" value="aa-tRNA-synth_II/BPL/LPL"/>
</dbReference>
<dbReference type="GO" id="GO:0004813">
    <property type="term" value="F:alanine-tRNA ligase activity"/>
    <property type="evidence" value="ECO:0007669"/>
    <property type="project" value="UniProtKB-UniRule"/>
</dbReference>
<keyword evidence="9 11" id="KW-0648">Protein biosynthesis</keyword>
<name>A0AAW3ZSF0_9BACT</name>
<dbReference type="FunFam" id="3.30.930.10:FF:000004">
    <property type="entry name" value="Alanine--tRNA ligase"/>
    <property type="match status" value="1"/>
</dbReference>
<comment type="caution">
    <text evidence="14">The sequence shown here is derived from an EMBL/GenBank/DDBJ whole genome shotgun (WGS) entry which is preliminary data.</text>
</comment>